<dbReference type="PROSITE" id="PS50977">
    <property type="entry name" value="HTH_TETR_2"/>
    <property type="match status" value="1"/>
</dbReference>
<dbReference type="InterPro" id="IPR036271">
    <property type="entry name" value="Tet_transcr_reg_TetR-rel_C_sf"/>
</dbReference>
<feature type="DNA-binding region" description="H-T-H motif" evidence="4">
    <location>
        <begin position="32"/>
        <end position="51"/>
    </location>
</feature>
<feature type="domain" description="HTH tetR-type" evidence="5">
    <location>
        <begin position="9"/>
        <end position="69"/>
    </location>
</feature>
<dbReference type="SUPFAM" id="SSF46689">
    <property type="entry name" value="Homeodomain-like"/>
    <property type="match status" value="1"/>
</dbReference>
<keyword evidence="7" id="KW-1185">Reference proteome</keyword>
<sequence>MAERRVRGSLSQAEIVKVALEIAEAEGADALTFRRLGTALGVAPTAVLRHFRDKDDLLLAAGAHLLDEALDQVDFDEPDWRTRVLSLCRATRRSYEAHPRVALLIANRTLGREAEFRAADLVIGALEQAGLRGREAASVYRTIVDTVLAWTAFAAASRQVGAEIMERDGLAWSREYLVVPADKFPHIRNVAEHLADVDNEDQFELAIGMLLDAAEARGLKNL</sequence>
<reference evidence="6 7" key="1">
    <citation type="submission" date="2018-06" db="EMBL/GenBank/DDBJ databases">
        <title>Genomic Encyclopedia of Type Strains, Phase III (KMG-III): the genomes of soil and plant-associated and newly described type strains.</title>
        <authorList>
            <person name="Whitman W."/>
        </authorList>
    </citation>
    <scope>NUCLEOTIDE SEQUENCE [LARGE SCALE GENOMIC DNA]</scope>
    <source>
        <strain evidence="6 7">CGMCC 4.7090</strain>
    </source>
</reference>
<evidence type="ECO:0000313" key="7">
    <source>
        <dbReference type="Proteomes" id="UP000249341"/>
    </source>
</evidence>
<evidence type="ECO:0000256" key="1">
    <source>
        <dbReference type="ARBA" id="ARBA00023015"/>
    </source>
</evidence>
<dbReference type="Proteomes" id="UP000249341">
    <property type="component" value="Unassembled WGS sequence"/>
</dbReference>
<proteinExistence type="predicted"/>
<dbReference type="SUPFAM" id="SSF48498">
    <property type="entry name" value="Tetracyclin repressor-like, C-terminal domain"/>
    <property type="match status" value="1"/>
</dbReference>
<dbReference type="PANTHER" id="PTHR30055">
    <property type="entry name" value="HTH-TYPE TRANSCRIPTIONAL REGULATOR RUTR"/>
    <property type="match status" value="1"/>
</dbReference>
<dbReference type="Gene3D" id="1.10.10.60">
    <property type="entry name" value="Homeodomain-like"/>
    <property type="match status" value="1"/>
</dbReference>
<protein>
    <submittedName>
        <fullName evidence="6">TetR family transcriptional regulator</fullName>
    </submittedName>
</protein>
<accession>A0A327YXD2</accession>
<keyword evidence="1" id="KW-0805">Transcription regulation</keyword>
<dbReference type="PANTHER" id="PTHR30055:SF151">
    <property type="entry name" value="TRANSCRIPTIONAL REGULATORY PROTEIN"/>
    <property type="match status" value="1"/>
</dbReference>
<dbReference type="GO" id="GO:0045892">
    <property type="term" value="P:negative regulation of DNA-templated transcription"/>
    <property type="evidence" value="ECO:0007669"/>
    <property type="project" value="InterPro"/>
</dbReference>
<organism evidence="6 7">
    <name type="scientific">Actinoplanes lutulentus</name>
    <dbReference type="NCBI Taxonomy" id="1287878"/>
    <lineage>
        <taxon>Bacteria</taxon>
        <taxon>Bacillati</taxon>
        <taxon>Actinomycetota</taxon>
        <taxon>Actinomycetes</taxon>
        <taxon>Micromonosporales</taxon>
        <taxon>Micromonosporaceae</taxon>
        <taxon>Actinoplanes</taxon>
    </lineage>
</organism>
<evidence type="ECO:0000313" key="6">
    <source>
        <dbReference type="EMBL" id="RAK25663.1"/>
    </source>
</evidence>
<name>A0A327YXD2_9ACTN</name>
<dbReference type="Gene3D" id="1.10.357.10">
    <property type="entry name" value="Tetracycline Repressor, domain 2"/>
    <property type="match status" value="1"/>
</dbReference>
<dbReference type="InterPro" id="IPR050109">
    <property type="entry name" value="HTH-type_TetR-like_transc_reg"/>
</dbReference>
<dbReference type="GO" id="GO:0000976">
    <property type="term" value="F:transcription cis-regulatory region binding"/>
    <property type="evidence" value="ECO:0007669"/>
    <property type="project" value="TreeGrafter"/>
</dbReference>
<dbReference type="RefSeq" id="WP_111655026.1">
    <property type="nucleotide sequence ID" value="NZ_JACHWI010000008.1"/>
</dbReference>
<dbReference type="InterPro" id="IPR001647">
    <property type="entry name" value="HTH_TetR"/>
</dbReference>
<evidence type="ECO:0000256" key="4">
    <source>
        <dbReference type="PROSITE-ProRule" id="PRU00335"/>
    </source>
</evidence>
<dbReference type="InterPro" id="IPR009057">
    <property type="entry name" value="Homeodomain-like_sf"/>
</dbReference>
<evidence type="ECO:0000256" key="2">
    <source>
        <dbReference type="ARBA" id="ARBA00023125"/>
    </source>
</evidence>
<evidence type="ECO:0000256" key="3">
    <source>
        <dbReference type="ARBA" id="ARBA00023163"/>
    </source>
</evidence>
<keyword evidence="2 4" id="KW-0238">DNA-binding</keyword>
<dbReference type="Pfam" id="PF00440">
    <property type="entry name" value="TetR_N"/>
    <property type="match status" value="1"/>
</dbReference>
<comment type="caution">
    <text evidence="6">The sequence shown here is derived from an EMBL/GenBank/DDBJ whole genome shotgun (WGS) entry which is preliminary data.</text>
</comment>
<gene>
    <name evidence="6" type="ORF">B0I29_13114</name>
</gene>
<dbReference type="AlphaFoldDB" id="A0A327YXD2"/>
<evidence type="ECO:0000259" key="5">
    <source>
        <dbReference type="PROSITE" id="PS50977"/>
    </source>
</evidence>
<dbReference type="OrthoDB" id="3519192at2"/>
<keyword evidence="3" id="KW-0804">Transcription</keyword>
<dbReference type="GO" id="GO:0003700">
    <property type="term" value="F:DNA-binding transcription factor activity"/>
    <property type="evidence" value="ECO:0007669"/>
    <property type="project" value="TreeGrafter"/>
</dbReference>
<dbReference type="EMBL" id="QLMJ01000031">
    <property type="protein sequence ID" value="RAK25663.1"/>
    <property type="molecule type" value="Genomic_DNA"/>
</dbReference>
<dbReference type="InterPro" id="IPR004111">
    <property type="entry name" value="Repressor_TetR_C"/>
</dbReference>
<dbReference type="Pfam" id="PF02909">
    <property type="entry name" value="TetR_C_1"/>
    <property type="match status" value="1"/>
</dbReference>